<dbReference type="Pfam" id="PF00280">
    <property type="entry name" value="potato_inhibit"/>
    <property type="match status" value="1"/>
</dbReference>
<evidence type="ECO:0000313" key="4">
    <source>
        <dbReference type="EMBL" id="KAB5557535.1"/>
    </source>
</evidence>
<keyword evidence="2" id="KW-0646">Protease inhibitor</keyword>
<evidence type="ECO:0000313" key="5">
    <source>
        <dbReference type="Proteomes" id="UP000326939"/>
    </source>
</evidence>
<dbReference type="Gene3D" id="3.30.10.10">
    <property type="entry name" value="Trypsin Inhibitor V, subunit A"/>
    <property type="match status" value="1"/>
</dbReference>
<dbReference type="PANTHER" id="PTHR33091:SF73">
    <property type="entry name" value="INHIBITOR OF TRYPSIN AND HAGEMAN FACTOR-LIKE"/>
    <property type="match status" value="1"/>
</dbReference>
<dbReference type="PROSITE" id="PS00285">
    <property type="entry name" value="POTATO_INHIBITOR"/>
    <property type="match status" value="1"/>
</dbReference>
<proteinExistence type="inferred from homology"/>
<dbReference type="EMBL" id="VDCV01000005">
    <property type="protein sequence ID" value="KAB5557535.1"/>
    <property type="molecule type" value="Genomic_DNA"/>
</dbReference>
<evidence type="ECO:0000256" key="2">
    <source>
        <dbReference type="ARBA" id="ARBA00022690"/>
    </source>
</evidence>
<dbReference type="GO" id="GO:0009611">
    <property type="term" value="P:response to wounding"/>
    <property type="evidence" value="ECO:0007669"/>
    <property type="project" value="InterPro"/>
</dbReference>
<dbReference type="Proteomes" id="UP000326939">
    <property type="component" value="Chromosome 5"/>
</dbReference>
<evidence type="ECO:0000256" key="3">
    <source>
        <dbReference type="ARBA" id="ARBA00022900"/>
    </source>
</evidence>
<dbReference type="GO" id="GO:0004867">
    <property type="term" value="F:serine-type endopeptidase inhibitor activity"/>
    <property type="evidence" value="ECO:0007669"/>
    <property type="project" value="UniProtKB-KW"/>
</dbReference>
<gene>
    <name evidence="4" type="ORF">DKX38_008444</name>
</gene>
<keyword evidence="3" id="KW-0722">Serine protease inhibitor</keyword>
<comment type="caution">
    <text evidence="4">The sequence shown here is derived from an EMBL/GenBank/DDBJ whole genome shotgun (WGS) entry which is preliminary data.</text>
</comment>
<dbReference type="PRINTS" id="PR00292">
    <property type="entry name" value="POTATOINHBTR"/>
</dbReference>
<dbReference type="SUPFAM" id="SSF54654">
    <property type="entry name" value="CI-2 family of serine protease inhibitors"/>
    <property type="match status" value="1"/>
</dbReference>
<accession>A0A5N5MQU2</accession>
<protein>
    <submittedName>
        <fullName evidence="4">Uncharacterized protein</fullName>
    </submittedName>
</protein>
<dbReference type="PANTHER" id="PTHR33091">
    <property type="entry name" value="PROTEIN, PUTATIVE, EXPRESSED-RELATED"/>
    <property type="match status" value="1"/>
</dbReference>
<name>A0A5N5MQU2_9ROSI</name>
<organism evidence="4 5">
    <name type="scientific">Salix brachista</name>
    <dbReference type="NCBI Taxonomy" id="2182728"/>
    <lineage>
        <taxon>Eukaryota</taxon>
        <taxon>Viridiplantae</taxon>
        <taxon>Streptophyta</taxon>
        <taxon>Embryophyta</taxon>
        <taxon>Tracheophyta</taxon>
        <taxon>Spermatophyta</taxon>
        <taxon>Magnoliopsida</taxon>
        <taxon>eudicotyledons</taxon>
        <taxon>Gunneridae</taxon>
        <taxon>Pentapetalae</taxon>
        <taxon>rosids</taxon>
        <taxon>fabids</taxon>
        <taxon>Malpighiales</taxon>
        <taxon>Salicaceae</taxon>
        <taxon>Saliceae</taxon>
        <taxon>Salix</taxon>
    </lineage>
</organism>
<dbReference type="InterPro" id="IPR000864">
    <property type="entry name" value="Prot_inh_pot1"/>
</dbReference>
<keyword evidence="5" id="KW-1185">Reference proteome</keyword>
<comment type="similarity">
    <text evidence="1">Belongs to the protease inhibitor I13 (potato type I serine protease inhibitor) family.</text>
</comment>
<dbReference type="InterPro" id="IPR036354">
    <property type="entry name" value="Prot_inh_pot1_sf"/>
</dbReference>
<reference evidence="5" key="1">
    <citation type="journal article" date="2019" name="Gigascience">
        <title>De novo genome assembly of the endangered Acer yangbiense, a plant species with extremely small populations endemic to Yunnan Province, China.</title>
        <authorList>
            <person name="Yang J."/>
            <person name="Wariss H.M."/>
            <person name="Tao L."/>
            <person name="Zhang R."/>
            <person name="Yun Q."/>
            <person name="Hollingsworth P."/>
            <person name="Dao Z."/>
            <person name="Luo G."/>
            <person name="Guo H."/>
            <person name="Ma Y."/>
            <person name="Sun W."/>
        </authorList>
    </citation>
    <scope>NUCLEOTIDE SEQUENCE [LARGE SCALE GENOMIC DNA]</scope>
    <source>
        <strain evidence="5">cv. br00</strain>
    </source>
</reference>
<sequence>MKWIYAVKFPKLAGGKGFKTGRARVDYIPSKVGVEIKSRAPEIESGPTNEAHLLEHWVEIRALHDNGKSSWPELVGINGEVAAKIIASENPKVRVSIVEEGMLVSMEISCDRVRVWVDKNGIVKDIPEIR</sequence>
<dbReference type="AlphaFoldDB" id="A0A5N5MQU2"/>
<evidence type="ECO:0000256" key="1">
    <source>
        <dbReference type="ARBA" id="ARBA00008210"/>
    </source>
</evidence>